<sequence>MESSERSKWSKLLKERDDKINTLRNQSSIQALHLSQTTSQLLATQSKLTALQSTLVNLESNINSSDLKYRRAHDRVRASEKERDDLRGSVRLLTEKVENEGTSRMRAAHIILPRPIRLKDQLHTSSSFPSSRHQRSSSQSIQAPDPHPEHDATDEAYITHILRALTDELTQARKELSMQRENYDTQLTFLEAQVAHRDALLERYIHSPPNPSPDPPNLPIASSSRKPVSNDTQGTLSNSPPHAEALRIIHTSHLRNLELEEEIRHLRNRLEEERALHESSSNSFGQREAGGTHRPQSINRDESRTDQHSRDRSGDLTPTQVPAVRPDVRDTGVGDTTLDAEMNLGMESVNRLELEIETLRTRVHELEQALDHSRDHSDDSQVEDDPRADPDPKSPLPLTDEVRPPNPTSPDRELLDPPSPNPLLSLPLPPSFGPIPGLSTLHAQIADLSSELERLHTEQDHITQTQHQLSEPSPFIEQPSFSTVLLIEEECIRLRKSEENARQELAYVKAELDACLAHRAHSRTPAHIQPHEHSLDENDHEDTHHDESQHIDSRYEYSADVDESFHSSVGASDLDYSVHDNSCRHHMHDDAVQEEAIDDLPDMSFASSVPLPDSPSPDRTYTLPRNPFGRSINQSGLLIDHVDDQGQSSTGGNTMDQASSRDPRAIKSEKKYQKTFNASIRAIIDVLIKRGFAPMSRSEMLALAARTLSDDRDILAEREEEIRLLRTENASLRQAYEALSAIAQSRFNQSSTSASASTMTHQFPSHFVQTPPWSDSEEFGALSSYPLNGHPGENQFF</sequence>
<feature type="region of interest" description="Disordered" evidence="2">
    <location>
        <begin position="642"/>
        <end position="667"/>
    </location>
</feature>
<name>A0A164MH96_9AGAM</name>
<feature type="region of interest" description="Disordered" evidence="2">
    <location>
        <begin position="368"/>
        <end position="428"/>
    </location>
</feature>
<feature type="compositionally biased region" description="Basic and acidic residues" evidence="2">
    <location>
        <begin position="299"/>
        <end position="314"/>
    </location>
</feature>
<feature type="compositionally biased region" description="Low complexity" evidence="2">
    <location>
        <begin position="125"/>
        <end position="140"/>
    </location>
</feature>
<feature type="region of interest" description="Disordered" evidence="2">
    <location>
        <begin position="123"/>
        <end position="151"/>
    </location>
</feature>
<dbReference type="Proteomes" id="UP000076722">
    <property type="component" value="Unassembled WGS sequence"/>
</dbReference>
<feature type="region of interest" description="Disordered" evidence="2">
    <location>
        <begin position="204"/>
        <end position="242"/>
    </location>
</feature>
<evidence type="ECO:0000313" key="4">
    <source>
        <dbReference type="Proteomes" id="UP000076722"/>
    </source>
</evidence>
<evidence type="ECO:0000256" key="1">
    <source>
        <dbReference type="SAM" id="Coils"/>
    </source>
</evidence>
<feature type="compositionally biased region" description="Pro residues" evidence="2">
    <location>
        <begin position="417"/>
        <end position="428"/>
    </location>
</feature>
<accession>A0A164MH96</accession>
<dbReference type="EMBL" id="KV419472">
    <property type="protein sequence ID" value="KZS86708.1"/>
    <property type="molecule type" value="Genomic_DNA"/>
</dbReference>
<dbReference type="STRING" id="1314777.A0A164MH96"/>
<dbReference type="AlphaFoldDB" id="A0A164MH96"/>
<feature type="compositionally biased region" description="Polar residues" evidence="2">
    <location>
        <begin position="645"/>
        <end position="658"/>
    </location>
</feature>
<reference evidence="3 4" key="1">
    <citation type="journal article" date="2016" name="Mol. Biol. Evol.">
        <title>Comparative Genomics of Early-Diverging Mushroom-Forming Fungi Provides Insights into the Origins of Lignocellulose Decay Capabilities.</title>
        <authorList>
            <person name="Nagy L.G."/>
            <person name="Riley R."/>
            <person name="Tritt A."/>
            <person name="Adam C."/>
            <person name="Daum C."/>
            <person name="Floudas D."/>
            <person name="Sun H."/>
            <person name="Yadav J.S."/>
            <person name="Pangilinan J."/>
            <person name="Larsson K.H."/>
            <person name="Matsuura K."/>
            <person name="Barry K."/>
            <person name="Labutti K."/>
            <person name="Kuo R."/>
            <person name="Ohm R.A."/>
            <person name="Bhattacharya S.S."/>
            <person name="Shirouzu T."/>
            <person name="Yoshinaga Y."/>
            <person name="Martin F.M."/>
            <person name="Grigoriev I.V."/>
            <person name="Hibbett D.S."/>
        </authorList>
    </citation>
    <scope>NUCLEOTIDE SEQUENCE [LARGE SCALE GENOMIC DNA]</scope>
    <source>
        <strain evidence="3 4">HHB9708</strain>
    </source>
</reference>
<evidence type="ECO:0000313" key="3">
    <source>
        <dbReference type="EMBL" id="KZS86708.1"/>
    </source>
</evidence>
<keyword evidence="4" id="KW-1185">Reference proteome</keyword>
<organism evidence="3 4">
    <name type="scientific">Sistotremastrum niveocremeum HHB9708</name>
    <dbReference type="NCBI Taxonomy" id="1314777"/>
    <lineage>
        <taxon>Eukaryota</taxon>
        <taxon>Fungi</taxon>
        <taxon>Dikarya</taxon>
        <taxon>Basidiomycota</taxon>
        <taxon>Agaricomycotina</taxon>
        <taxon>Agaricomycetes</taxon>
        <taxon>Sistotremastrales</taxon>
        <taxon>Sistotremastraceae</taxon>
        <taxon>Sertulicium</taxon>
        <taxon>Sertulicium niveocremeum</taxon>
    </lineage>
</organism>
<gene>
    <name evidence="3" type="ORF">SISNIDRAFT_491708</name>
</gene>
<feature type="coiled-coil region" evidence="1">
    <location>
        <begin position="162"/>
        <end position="193"/>
    </location>
</feature>
<keyword evidence="1" id="KW-0175">Coiled coil</keyword>
<feature type="compositionally biased region" description="Polar residues" evidence="2">
    <location>
        <begin position="220"/>
        <end position="240"/>
    </location>
</feature>
<feature type="region of interest" description="Disordered" evidence="2">
    <location>
        <begin position="274"/>
        <end position="342"/>
    </location>
</feature>
<evidence type="ECO:0000256" key="2">
    <source>
        <dbReference type="SAM" id="MobiDB-lite"/>
    </source>
</evidence>
<feature type="compositionally biased region" description="Basic and acidic residues" evidence="2">
    <location>
        <begin position="368"/>
        <end position="392"/>
    </location>
</feature>
<feature type="region of interest" description="Disordered" evidence="2">
    <location>
        <begin position="525"/>
        <end position="550"/>
    </location>
</feature>
<protein>
    <submittedName>
        <fullName evidence="3">Uncharacterized protein</fullName>
    </submittedName>
</protein>
<feature type="compositionally biased region" description="Pro residues" evidence="2">
    <location>
        <begin position="208"/>
        <end position="218"/>
    </location>
</feature>
<proteinExistence type="predicted"/>
<feature type="compositionally biased region" description="Basic and acidic residues" evidence="2">
    <location>
        <begin position="529"/>
        <end position="550"/>
    </location>
</feature>